<dbReference type="AlphaFoldDB" id="A0A1F6DDG3"/>
<dbReference type="STRING" id="1798492.A3C89_01535"/>
<dbReference type="PANTHER" id="PTHR43649">
    <property type="entry name" value="ARABINOSE-BINDING PROTEIN-RELATED"/>
    <property type="match status" value="1"/>
</dbReference>
<organism evidence="1 2">
    <name type="scientific">Candidatus Kaiserbacteria bacterium RIFCSPHIGHO2_02_FULL_50_50</name>
    <dbReference type="NCBI Taxonomy" id="1798492"/>
    <lineage>
        <taxon>Bacteria</taxon>
        <taxon>Candidatus Kaiseribacteriota</taxon>
    </lineage>
</organism>
<protein>
    <recommendedName>
        <fullName evidence="3">ABC transporter substrate-binding protein</fullName>
    </recommendedName>
</protein>
<accession>A0A1F6DDG3</accession>
<proteinExistence type="predicted"/>
<dbReference type="Proteomes" id="UP000178794">
    <property type="component" value="Unassembled WGS sequence"/>
</dbReference>
<name>A0A1F6DDG3_9BACT</name>
<evidence type="ECO:0008006" key="3">
    <source>
        <dbReference type="Google" id="ProtNLM"/>
    </source>
</evidence>
<comment type="caution">
    <text evidence="1">The sequence shown here is derived from an EMBL/GenBank/DDBJ whole genome shotgun (WGS) entry which is preliminary data.</text>
</comment>
<dbReference type="InterPro" id="IPR050490">
    <property type="entry name" value="Bact_solute-bd_prot1"/>
</dbReference>
<dbReference type="PANTHER" id="PTHR43649:SF12">
    <property type="entry name" value="DIACETYLCHITOBIOSE BINDING PROTEIN DASA"/>
    <property type="match status" value="1"/>
</dbReference>
<dbReference type="InterPro" id="IPR006059">
    <property type="entry name" value="SBP"/>
</dbReference>
<dbReference type="SUPFAM" id="SSF53850">
    <property type="entry name" value="Periplasmic binding protein-like II"/>
    <property type="match status" value="1"/>
</dbReference>
<dbReference type="Pfam" id="PF01547">
    <property type="entry name" value="SBP_bac_1"/>
    <property type="match status" value="1"/>
</dbReference>
<sequence>MRPFQVALIAGFSVIAVLALVIFSTYKGGGDAEENLLAGGITIWGTLPDAAFTETIYGVTKTDTRFQAVTYVRKDAATIDRELLEAIADGTPPDLLVISNETLYSFMPRLYAIPYTSFPQRTFKDTYIDGAEVFMRSDGVYGIPFAVDPLVLYWNRDLFATANLTLPPTTYEDLLRTYVDRLRVAKGTDIAQAAIAFGEHVNIAAAKQLFALFAIQAGSDMVREENGQYRVTFADQETTSQTIPGVAAAQFFTDFANPQSVYYTWNRTLPDDVSLFSASRLAMRIGFASDYAALRARNPNLNFDVAPIPQNASANVKRGYGTYYAFAVPRNAKNAAGSLFVAQTLAAAGAIEQMTSLLGMAPAHRSVLATLPADPVESVRYSAAIIARTWLDPKPAETNVVVREMFESIIAGRAQAGSAVTNAMQRIRNLF</sequence>
<dbReference type="Gene3D" id="3.40.190.10">
    <property type="entry name" value="Periplasmic binding protein-like II"/>
    <property type="match status" value="1"/>
</dbReference>
<evidence type="ECO:0000313" key="1">
    <source>
        <dbReference type="EMBL" id="OGG59072.1"/>
    </source>
</evidence>
<dbReference type="EMBL" id="MFLF01000020">
    <property type="protein sequence ID" value="OGG59072.1"/>
    <property type="molecule type" value="Genomic_DNA"/>
</dbReference>
<evidence type="ECO:0000313" key="2">
    <source>
        <dbReference type="Proteomes" id="UP000178794"/>
    </source>
</evidence>
<reference evidence="1 2" key="1">
    <citation type="journal article" date="2016" name="Nat. Commun.">
        <title>Thousands of microbial genomes shed light on interconnected biogeochemical processes in an aquifer system.</title>
        <authorList>
            <person name="Anantharaman K."/>
            <person name="Brown C.T."/>
            <person name="Hug L.A."/>
            <person name="Sharon I."/>
            <person name="Castelle C.J."/>
            <person name="Probst A.J."/>
            <person name="Thomas B.C."/>
            <person name="Singh A."/>
            <person name="Wilkins M.J."/>
            <person name="Karaoz U."/>
            <person name="Brodie E.L."/>
            <person name="Williams K.H."/>
            <person name="Hubbard S.S."/>
            <person name="Banfield J.F."/>
        </authorList>
    </citation>
    <scope>NUCLEOTIDE SEQUENCE [LARGE SCALE GENOMIC DNA]</scope>
</reference>
<gene>
    <name evidence="1" type="ORF">A3C89_01535</name>
</gene>